<dbReference type="GO" id="GO:0015562">
    <property type="term" value="F:efflux transmembrane transporter activity"/>
    <property type="evidence" value="ECO:0007669"/>
    <property type="project" value="InterPro"/>
</dbReference>
<dbReference type="GO" id="GO:0005886">
    <property type="term" value="C:plasma membrane"/>
    <property type="evidence" value="ECO:0007669"/>
    <property type="project" value="UniProtKB-SubCell"/>
</dbReference>
<keyword evidence="7 9" id="KW-1133">Transmembrane helix</keyword>
<evidence type="ECO:0000259" key="11">
    <source>
        <dbReference type="PROSITE" id="PS50156"/>
    </source>
</evidence>
<feature type="transmembrane region" description="Helical" evidence="9">
    <location>
        <begin position="367"/>
        <end position="388"/>
    </location>
</feature>
<feature type="region of interest" description="Disordered" evidence="10">
    <location>
        <begin position="1041"/>
        <end position="1073"/>
    </location>
</feature>
<evidence type="ECO:0000313" key="13">
    <source>
        <dbReference type="Proteomes" id="UP000243904"/>
    </source>
</evidence>
<feature type="transmembrane region" description="Helical" evidence="9">
    <location>
        <begin position="540"/>
        <end position="563"/>
    </location>
</feature>
<dbReference type="RefSeq" id="WP_146690433.1">
    <property type="nucleotide sequence ID" value="NZ_LT629750.1"/>
</dbReference>
<accession>A0A1H2B5K3</accession>
<feature type="transmembrane region" description="Helical" evidence="9">
    <location>
        <begin position="341"/>
        <end position="360"/>
    </location>
</feature>
<reference evidence="13" key="1">
    <citation type="submission" date="2016-10" db="EMBL/GenBank/DDBJ databases">
        <authorList>
            <person name="Varghese N."/>
            <person name="Submissions S."/>
        </authorList>
    </citation>
    <scope>NUCLEOTIDE SEQUENCE [LARGE SCALE GENOMIC DNA]</scope>
    <source>
        <strain evidence="13">GAS369</strain>
    </source>
</reference>
<dbReference type="Pfam" id="PF00873">
    <property type="entry name" value="ACR_tran"/>
    <property type="match status" value="1"/>
</dbReference>
<dbReference type="PRINTS" id="PR00702">
    <property type="entry name" value="ACRIFLAVINRP"/>
</dbReference>
<dbReference type="SUPFAM" id="SSF82693">
    <property type="entry name" value="Multidrug efflux transporter AcrB pore domain, PN1, PN2, PC1 and PC2 subdomains"/>
    <property type="match status" value="4"/>
</dbReference>
<keyword evidence="6 9" id="KW-0812">Transmembrane</keyword>
<dbReference type="SUPFAM" id="SSF82714">
    <property type="entry name" value="Multidrug efflux transporter AcrB TolC docking domain, DN and DC subdomains"/>
    <property type="match status" value="2"/>
</dbReference>
<evidence type="ECO:0000256" key="2">
    <source>
        <dbReference type="ARBA" id="ARBA00010942"/>
    </source>
</evidence>
<keyword evidence="8 9" id="KW-0472">Membrane</keyword>
<dbReference type="Gene3D" id="3.30.70.1440">
    <property type="entry name" value="Multidrug efflux transporter AcrB pore domain"/>
    <property type="match status" value="1"/>
</dbReference>
<comment type="similarity">
    <text evidence="2 9">Belongs to the resistance-nodulation-cell division (RND) (TC 2.A.6) family.</text>
</comment>
<evidence type="ECO:0000256" key="3">
    <source>
        <dbReference type="ARBA" id="ARBA00022448"/>
    </source>
</evidence>
<dbReference type="Gene3D" id="3.30.70.1320">
    <property type="entry name" value="Multidrug efflux transporter AcrB pore domain like"/>
    <property type="match status" value="1"/>
</dbReference>
<protein>
    <recommendedName>
        <fullName evidence="9">Efflux pump membrane transporter</fullName>
    </recommendedName>
</protein>
<dbReference type="InterPro" id="IPR004764">
    <property type="entry name" value="MdtF-like"/>
</dbReference>
<dbReference type="PANTHER" id="PTHR32063:SF11">
    <property type="entry name" value="CATION OR DRUG EFFLUX SYSTEM PROTEIN"/>
    <property type="match status" value="1"/>
</dbReference>
<gene>
    <name evidence="12" type="ORF">SAMN05444158_6816</name>
</gene>
<dbReference type="PROSITE" id="PS50156">
    <property type="entry name" value="SSD"/>
    <property type="match status" value="1"/>
</dbReference>
<dbReference type="AlphaFoldDB" id="A0A1H2B5K3"/>
<feature type="domain" description="SSD" evidence="11">
    <location>
        <begin position="366"/>
        <end position="495"/>
    </location>
</feature>
<comment type="subcellular location">
    <subcellularLocation>
        <location evidence="1 9">Cell inner membrane</location>
        <topology evidence="1 9">Multi-pass membrane protein</topology>
    </subcellularLocation>
</comment>
<feature type="transmembrane region" description="Helical" evidence="9">
    <location>
        <begin position="394"/>
        <end position="417"/>
    </location>
</feature>
<dbReference type="PANTHER" id="PTHR32063">
    <property type="match status" value="1"/>
</dbReference>
<dbReference type="InterPro" id="IPR000731">
    <property type="entry name" value="SSD"/>
</dbReference>
<feature type="transmembrane region" description="Helical" evidence="9">
    <location>
        <begin position="980"/>
        <end position="1002"/>
    </location>
</feature>
<keyword evidence="3 9" id="KW-0813">Transport</keyword>
<keyword evidence="5 9" id="KW-0997">Cell inner membrane</keyword>
<evidence type="ECO:0000256" key="5">
    <source>
        <dbReference type="ARBA" id="ARBA00022519"/>
    </source>
</evidence>
<dbReference type="InterPro" id="IPR001036">
    <property type="entry name" value="Acrflvin-R"/>
</dbReference>
<evidence type="ECO:0000256" key="10">
    <source>
        <dbReference type="SAM" id="MobiDB-lite"/>
    </source>
</evidence>
<evidence type="ECO:0000313" key="12">
    <source>
        <dbReference type="EMBL" id="SDT53468.1"/>
    </source>
</evidence>
<evidence type="ECO:0000256" key="7">
    <source>
        <dbReference type="ARBA" id="ARBA00022989"/>
    </source>
</evidence>
<evidence type="ECO:0000256" key="4">
    <source>
        <dbReference type="ARBA" id="ARBA00022475"/>
    </source>
</evidence>
<dbReference type="Gene3D" id="1.20.1640.10">
    <property type="entry name" value="Multidrug efflux transporter AcrB transmembrane domain"/>
    <property type="match status" value="2"/>
</dbReference>
<feature type="transmembrane region" description="Helical" evidence="9">
    <location>
        <begin position="905"/>
        <end position="925"/>
    </location>
</feature>
<dbReference type="FunFam" id="1.20.1640.10:FF:000001">
    <property type="entry name" value="Efflux pump membrane transporter"/>
    <property type="match status" value="1"/>
</dbReference>
<evidence type="ECO:0000256" key="9">
    <source>
        <dbReference type="RuleBase" id="RU364070"/>
    </source>
</evidence>
<dbReference type="Gene3D" id="3.30.2090.10">
    <property type="entry name" value="Multidrug efflux transporter AcrB TolC docking domain, DN and DC subdomains"/>
    <property type="match status" value="2"/>
</dbReference>
<sequence>MSHSFIDRPIFATVLSVFLTLIGLGALAILPISQYPEIVPPTVQITTVYPGASAETVSRTVATPLEQEINGVENMIYINSQSTGDGKLTITVTFRIGTDLNVAQMLTQNRVQDALPRLPEDVQRLGVQVRKATPNILLAVHLYSPDSSRDTLYISNYATLHVKDVLARLPGVGDVQIFAGREYAMRIWLDPDKVAAHNLNASEVLAALQAQNVQVSAGVLNQPPVASKQAYQLNVQTLGRLSTPEEFASIVLKSDHEGRVTRLRDVGRVEIGAADYGSTAFMDRGPGMPLLIFAQPGANSLAVEHEVLDTMETLVKDFPPGLSYKVIYDPTIFVGKSVDEVIKTIFVAILLVVGVVFLFLQSWRAAIIPVIAIPVSLVGTFTFLYALGISLNNLSLFGLVLAVGIVVDDAIVVVENVERNLERGMTPKEAAHVTMTEVGGALISIALTLCAVFVPSAFLSGITGQFFRQFAITIAASTLISCFVSLTLSPALCAVLFRAHEPGHKAQGSWIVRLVQAGFARFNFGFEWLSTSYGRLTRRLVQITGVVLLVYAALIGLAGFQFARAPTGFIPEQDQGYLITVVQLPPGATLDRTEAVVKKAIDIIMSTPGVEHVAPFAGLDATTFTIASNAGTIFSGLPSLYNHEVKGLTATSVLADLRKRLSVIQEAYVLTIPPPPVQGIGNAGGFKMMLQDRAGLGSEALSKAAQALVAAANKDPSFAGVFTLFGTRSPSVYADIDREKAEKVGLTPTDVFNALQVYLGSQYVNDFNYLGRTYQVIAQADGSFRQDPQDIARLKARNSVGEMVPVGTVARLKSVNGPYRVPRYDLFPAAEVMGVAAPGVATGTALRRMEELAHQVLPPGIGFEWTELAFQQQQKGTSSLLVFGAAALFVFLVLAAQYESWNLPLAVVMIVPMCLLASVTGLLWRGMPIDVLAQIGFVVLVGLAAKNAILIVEFARQTEEAGATPGEAAVTAARTRLRPILMTSLAFIFGVAPLVVATGAGAEMRQSLGTAVFAGMLGVTAFGLLFTPAFYTVARKIGRKKPQAGPNEAAPASDIAADRDQPASGVRVQSRAI</sequence>
<dbReference type="GO" id="GO:0042910">
    <property type="term" value="F:xenobiotic transmembrane transporter activity"/>
    <property type="evidence" value="ECO:0007669"/>
    <property type="project" value="TreeGrafter"/>
</dbReference>
<dbReference type="NCBIfam" id="NF000282">
    <property type="entry name" value="RND_permease_1"/>
    <property type="match status" value="1"/>
</dbReference>
<feature type="transmembrane region" description="Helical" evidence="9">
    <location>
        <begin position="880"/>
        <end position="898"/>
    </location>
</feature>
<organism evidence="12 13">
    <name type="scientific">Bradyrhizobium canariense</name>
    <dbReference type="NCBI Taxonomy" id="255045"/>
    <lineage>
        <taxon>Bacteria</taxon>
        <taxon>Pseudomonadati</taxon>
        <taxon>Pseudomonadota</taxon>
        <taxon>Alphaproteobacteria</taxon>
        <taxon>Hyphomicrobiales</taxon>
        <taxon>Nitrobacteraceae</taxon>
        <taxon>Bradyrhizobium</taxon>
    </lineage>
</organism>
<dbReference type="FunFam" id="3.30.70.1430:FF:000001">
    <property type="entry name" value="Efflux pump membrane transporter"/>
    <property type="match status" value="1"/>
</dbReference>
<keyword evidence="13" id="KW-1185">Reference proteome</keyword>
<dbReference type="GO" id="GO:0009636">
    <property type="term" value="P:response to toxic substance"/>
    <property type="evidence" value="ECO:0007669"/>
    <property type="project" value="UniProtKB-ARBA"/>
</dbReference>
<evidence type="ECO:0000256" key="6">
    <source>
        <dbReference type="ARBA" id="ARBA00022692"/>
    </source>
</evidence>
<dbReference type="InterPro" id="IPR027463">
    <property type="entry name" value="AcrB_DN_DC_subdom"/>
</dbReference>
<dbReference type="Gene3D" id="3.30.70.1430">
    <property type="entry name" value="Multidrug efflux transporter AcrB pore domain"/>
    <property type="match status" value="2"/>
</dbReference>
<dbReference type="NCBIfam" id="TIGR00915">
    <property type="entry name" value="2A0602"/>
    <property type="match status" value="1"/>
</dbReference>
<name>A0A1H2B5K3_9BRAD</name>
<dbReference type="SUPFAM" id="SSF82866">
    <property type="entry name" value="Multidrug efflux transporter AcrB transmembrane domain"/>
    <property type="match status" value="2"/>
</dbReference>
<feature type="transmembrane region" description="Helical" evidence="9">
    <location>
        <begin position="1008"/>
        <end position="1031"/>
    </location>
</feature>
<feature type="transmembrane region" description="Helical" evidence="9">
    <location>
        <begin position="470"/>
        <end position="497"/>
    </location>
</feature>
<dbReference type="Proteomes" id="UP000243904">
    <property type="component" value="Chromosome I"/>
</dbReference>
<evidence type="ECO:0000256" key="1">
    <source>
        <dbReference type="ARBA" id="ARBA00004429"/>
    </source>
</evidence>
<feature type="transmembrane region" description="Helical" evidence="9">
    <location>
        <begin position="438"/>
        <end position="458"/>
    </location>
</feature>
<feature type="transmembrane region" description="Helical" evidence="9">
    <location>
        <begin position="931"/>
        <end position="952"/>
    </location>
</feature>
<feature type="transmembrane region" description="Helical" evidence="9">
    <location>
        <begin position="12"/>
        <end position="32"/>
    </location>
</feature>
<evidence type="ECO:0000256" key="8">
    <source>
        <dbReference type="ARBA" id="ARBA00023136"/>
    </source>
</evidence>
<dbReference type="EMBL" id="LT629750">
    <property type="protein sequence ID" value="SDT53468.1"/>
    <property type="molecule type" value="Genomic_DNA"/>
</dbReference>
<proteinExistence type="inferred from homology"/>
<keyword evidence="4" id="KW-1003">Cell membrane</keyword>